<feature type="chain" id="PRO_5011721318" evidence="6">
    <location>
        <begin position="22"/>
        <end position="482"/>
    </location>
</feature>
<reference evidence="10" key="1">
    <citation type="submission" date="2016-10" db="EMBL/GenBank/DDBJ databases">
        <authorList>
            <person name="Varghese N."/>
            <person name="Submissions S."/>
        </authorList>
    </citation>
    <scope>NUCLEOTIDE SEQUENCE [LARGE SCALE GENOMIC DNA]</scope>
    <source>
        <strain evidence="10">DSM 3695</strain>
    </source>
</reference>
<name>A0A1I0SAG9_9BACT</name>
<dbReference type="Pfam" id="PF14322">
    <property type="entry name" value="SusD-like_3"/>
    <property type="match status" value="1"/>
</dbReference>
<accession>A0A1I0SAG9</accession>
<comment type="similarity">
    <text evidence="2">Belongs to the SusD family.</text>
</comment>
<gene>
    <name evidence="9" type="ORF">SAMN04488122_5473</name>
</gene>
<dbReference type="InterPro" id="IPR033985">
    <property type="entry name" value="SusD-like_N"/>
</dbReference>
<dbReference type="GO" id="GO:0009279">
    <property type="term" value="C:cell outer membrane"/>
    <property type="evidence" value="ECO:0007669"/>
    <property type="project" value="UniProtKB-SubCell"/>
</dbReference>
<evidence type="ECO:0000256" key="3">
    <source>
        <dbReference type="ARBA" id="ARBA00022729"/>
    </source>
</evidence>
<organism evidence="9 10">
    <name type="scientific">Chitinophaga arvensicola</name>
    <dbReference type="NCBI Taxonomy" id="29529"/>
    <lineage>
        <taxon>Bacteria</taxon>
        <taxon>Pseudomonadati</taxon>
        <taxon>Bacteroidota</taxon>
        <taxon>Chitinophagia</taxon>
        <taxon>Chitinophagales</taxon>
        <taxon>Chitinophagaceae</taxon>
        <taxon>Chitinophaga</taxon>
    </lineage>
</organism>
<dbReference type="OrthoDB" id="5694214at2"/>
<keyword evidence="4" id="KW-0472">Membrane</keyword>
<keyword evidence="5" id="KW-0998">Cell outer membrane</keyword>
<dbReference type="InterPro" id="IPR012944">
    <property type="entry name" value="SusD_RagB_dom"/>
</dbReference>
<feature type="signal peptide" evidence="6">
    <location>
        <begin position="1"/>
        <end position="21"/>
    </location>
</feature>
<dbReference type="Gene3D" id="1.25.40.390">
    <property type="match status" value="1"/>
</dbReference>
<evidence type="ECO:0000313" key="9">
    <source>
        <dbReference type="EMBL" id="SEW53460.1"/>
    </source>
</evidence>
<dbReference type="STRING" id="29529.SAMN04488122_5473"/>
<keyword evidence="10" id="KW-1185">Reference proteome</keyword>
<sequence length="482" mass="54691">MKNIFCYILMLVLFSSCSNLLEEKPQAIAAETFYNTPGEVQAGLNAIYKPVRQGGNMGALYQCQLEIYTEYMYGRGSHAPLNDYQGLDNTNITRVGDMWAGFYESIRNANLVIQKTPSGKKISETDVARFVAEARFMRGLFYFHLVRNWGGVPLRTEANMTLQNLARSSAQDVYNFILDDLGYAVTNLPEVPRLAGAPNKWAAKTVLADVYMNLHDYTKARDAAKEVINSNKFSLVPVTVADDFDKLFGPDVQSSAEEIFYLKFSRTPADQGFQFPMYAHYPNSGYYPPGGYYTFYSDAVTNKFVSQWDKKDLRYTFNWYSQTFGLGNSTILNKKFSDRTTTTAGGNDYPMYRYADVLLFYAECQARAAGQPDADAMEMLNRVHRRAYGKPAAIPDATVDFKLTDYATLDAFVNLVVKERTYEDCCEAKHWHDLKRLGTAKQVIKDMKGITMADKQLLWPIPTIEYNYNKAIDPVKDQNPGY</sequence>
<comment type="subcellular location">
    <subcellularLocation>
        <location evidence="1">Cell outer membrane</location>
    </subcellularLocation>
</comment>
<keyword evidence="3 6" id="KW-0732">Signal</keyword>
<evidence type="ECO:0000313" key="10">
    <source>
        <dbReference type="Proteomes" id="UP000199310"/>
    </source>
</evidence>
<dbReference type="EMBL" id="FOJG01000002">
    <property type="protein sequence ID" value="SEW53460.1"/>
    <property type="molecule type" value="Genomic_DNA"/>
</dbReference>
<evidence type="ECO:0000256" key="4">
    <source>
        <dbReference type="ARBA" id="ARBA00023136"/>
    </source>
</evidence>
<feature type="domain" description="SusD-like N-terminal" evidence="8">
    <location>
        <begin position="35"/>
        <end position="212"/>
    </location>
</feature>
<dbReference type="Proteomes" id="UP000199310">
    <property type="component" value="Unassembled WGS sequence"/>
</dbReference>
<feature type="domain" description="RagB/SusD" evidence="7">
    <location>
        <begin position="329"/>
        <end position="482"/>
    </location>
</feature>
<dbReference type="InterPro" id="IPR011990">
    <property type="entry name" value="TPR-like_helical_dom_sf"/>
</dbReference>
<dbReference type="CDD" id="cd08977">
    <property type="entry name" value="SusD"/>
    <property type="match status" value="1"/>
</dbReference>
<dbReference type="RefSeq" id="WP_089900571.1">
    <property type="nucleotide sequence ID" value="NZ_FOJG01000002.1"/>
</dbReference>
<proteinExistence type="inferred from homology"/>
<dbReference type="PROSITE" id="PS51257">
    <property type="entry name" value="PROKAR_LIPOPROTEIN"/>
    <property type="match status" value="1"/>
</dbReference>
<evidence type="ECO:0000256" key="2">
    <source>
        <dbReference type="ARBA" id="ARBA00006275"/>
    </source>
</evidence>
<evidence type="ECO:0000256" key="1">
    <source>
        <dbReference type="ARBA" id="ARBA00004442"/>
    </source>
</evidence>
<protein>
    <submittedName>
        <fullName evidence="9">Starch-binding associating with outer membrane</fullName>
    </submittedName>
</protein>
<evidence type="ECO:0000259" key="7">
    <source>
        <dbReference type="Pfam" id="PF07980"/>
    </source>
</evidence>
<dbReference type="Pfam" id="PF07980">
    <property type="entry name" value="SusD_RagB"/>
    <property type="match status" value="1"/>
</dbReference>
<dbReference type="AlphaFoldDB" id="A0A1I0SAG9"/>
<evidence type="ECO:0000256" key="6">
    <source>
        <dbReference type="SAM" id="SignalP"/>
    </source>
</evidence>
<dbReference type="SUPFAM" id="SSF48452">
    <property type="entry name" value="TPR-like"/>
    <property type="match status" value="1"/>
</dbReference>
<evidence type="ECO:0000259" key="8">
    <source>
        <dbReference type="Pfam" id="PF14322"/>
    </source>
</evidence>
<evidence type="ECO:0000256" key="5">
    <source>
        <dbReference type="ARBA" id="ARBA00023237"/>
    </source>
</evidence>